<dbReference type="InterPro" id="IPR006426">
    <property type="entry name" value="Asn_synth_AEB"/>
</dbReference>
<proteinExistence type="inferred from homology"/>
<feature type="domain" description="Glutamine amidotransferase type-2" evidence="10">
    <location>
        <begin position="2"/>
        <end position="211"/>
    </location>
</feature>
<dbReference type="InterPro" id="IPR017932">
    <property type="entry name" value="GATase_2_dom"/>
</dbReference>
<keyword evidence="5 9" id="KW-0067">ATP-binding</keyword>
<keyword evidence="6 8" id="KW-0315">Glutamine amidotransferase</keyword>
<name>A0A099KUR2_COLPS</name>
<comment type="catalytic activity">
    <reaction evidence="7">
        <text>L-aspartate + L-glutamine + ATP + H2O = L-asparagine + L-glutamate + AMP + diphosphate + H(+)</text>
        <dbReference type="Rhea" id="RHEA:12228"/>
        <dbReference type="ChEBI" id="CHEBI:15377"/>
        <dbReference type="ChEBI" id="CHEBI:15378"/>
        <dbReference type="ChEBI" id="CHEBI:29985"/>
        <dbReference type="ChEBI" id="CHEBI:29991"/>
        <dbReference type="ChEBI" id="CHEBI:30616"/>
        <dbReference type="ChEBI" id="CHEBI:33019"/>
        <dbReference type="ChEBI" id="CHEBI:58048"/>
        <dbReference type="ChEBI" id="CHEBI:58359"/>
        <dbReference type="ChEBI" id="CHEBI:456215"/>
        <dbReference type="EC" id="6.3.5.4"/>
    </reaction>
</comment>
<dbReference type="NCBIfam" id="TIGR01536">
    <property type="entry name" value="asn_synth_AEB"/>
    <property type="match status" value="1"/>
</dbReference>
<evidence type="ECO:0000256" key="5">
    <source>
        <dbReference type="ARBA" id="ARBA00022840"/>
    </source>
</evidence>
<organism evidence="11 12">
    <name type="scientific">Colwellia psychrerythraea</name>
    <name type="common">Vibrio psychroerythus</name>
    <dbReference type="NCBI Taxonomy" id="28229"/>
    <lineage>
        <taxon>Bacteria</taxon>
        <taxon>Pseudomonadati</taxon>
        <taxon>Pseudomonadota</taxon>
        <taxon>Gammaproteobacteria</taxon>
        <taxon>Alteromonadales</taxon>
        <taxon>Colwelliaceae</taxon>
        <taxon>Colwellia</taxon>
    </lineage>
</organism>
<dbReference type="InterPro" id="IPR051786">
    <property type="entry name" value="ASN_synthetase/amidase"/>
</dbReference>
<dbReference type="PANTHER" id="PTHR43284">
    <property type="entry name" value="ASPARAGINE SYNTHETASE (GLUTAMINE-HYDROLYZING)"/>
    <property type="match status" value="1"/>
</dbReference>
<dbReference type="InterPro" id="IPR033738">
    <property type="entry name" value="AsnB_N"/>
</dbReference>
<dbReference type="CDD" id="cd01991">
    <property type="entry name" value="Asn_synthase_B_C"/>
    <property type="match status" value="1"/>
</dbReference>
<dbReference type="PIRSF" id="PIRSF001589">
    <property type="entry name" value="Asn_synthetase_glu-h"/>
    <property type="match status" value="1"/>
</dbReference>
<evidence type="ECO:0000256" key="3">
    <source>
        <dbReference type="ARBA" id="ARBA00012737"/>
    </source>
</evidence>
<keyword evidence="8" id="KW-0028">Amino-acid biosynthesis</keyword>
<keyword evidence="11" id="KW-0436">Ligase</keyword>
<dbReference type="Proteomes" id="UP000029843">
    <property type="component" value="Unassembled WGS sequence"/>
</dbReference>
<dbReference type="GO" id="GO:0004066">
    <property type="term" value="F:asparagine synthase (glutamine-hydrolyzing) activity"/>
    <property type="evidence" value="ECO:0007669"/>
    <property type="project" value="UniProtKB-EC"/>
</dbReference>
<evidence type="ECO:0000256" key="9">
    <source>
        <dbReference type="PIRSR" id="PIRSR001589-2"/>
    </source>
</evidence>
<evidence type="ECO:0000313" key="12">
    <source>
        <dbReference type="Proteomes" id="UP000029843"/>
    </source>
</evidence>
<keyword evidence="8" id="KW-0061">Asparagine biosynthesis</keyword>
<dbReference type="InterPro" id="IPR029055">
    <property type="entry name" value="Ntn_hydrolases_N"/>
</dbReference>
<evidence type="ECO:0000256" key="4">
    <source>
        <dbReference type="ARBA" id="ARBA00022741"/>
    </source>
</evidence>
<dbReference type="OrthoDB" id="9763290at2"/>
<comment type="similarity">
    <text evidence="2">Belongs to the asparagine synthetase family.</text>
</comment>
<dbReference type="InterPro" id="IPR014729">
    <property type="entry name" value="Rossmann-like_a/b/a_fold"/>
</dbReference>
<dbReference type="Gene3D" id="3.60.20.10">
    <property type="entry name" value="Glutamine Phosphoribosylpyrophosphate, subunit 1, domain 1"/>
    <property type="match status" value="1"/>
</dbReference>
<accession>A0A099KUR2</accession>
<dbReference type="PROSITE" id="PS51278">
    <property type="entry name" value="GATASE_TYPE_2"/>
    <property type="match status" value="1"/>
</dbReference>
<evidence type="ECO:0000259" key="10">
    <source>
        <dbReference type="PROSITE" id="PS51278"/>
    </source>
</evidence>
<comment type="pathway">
    <text evidence="1">Amino-acid biosynthesis; L-asparagine biosynthesis; L-asparagine from L-aspartate (L-Gln route): step 1/1.</text>
</comment>
<evidence type="ECO:0000256" key="1">
    <source>
        <dbReference type="ARBA" id="ARBA00005187"/>
    </source>
</evidence>
<evidence type="ECO:0000256" key="7">
    <source>
        <dbReference type="ARBA" id="ARBA00048741"/>
    </source>
</evidence>
<keyword evidence="4 9" id="KW-0547">Nucleotide-binding</keyword>
<dbReference type="SUPFAM" id="SSF56235">
    <property type="entry name" value="N-terminal nucleophile aminohydrolases (Ntn hydrolases)"/>
    <property type="match status" value="1"/>
</dbReference>
<evidence type="ECO:0000256" key="6">
    <source>
        <dbReference type="ARBA" id="ARBA00022962"/>
    </source>
</evidence>
<feature type="active site" description="For GATase activity" evidence="8">
    <location>
        <position position="2"/>
    </location>
</feature>
<dbReference type="PATRIC" id="fig|28229.4.peg.1342"/>
<evidence type="ECO:0000313" key="11">
    <source>
        <dbReference type="EMBL" id="KGJ93587.1"/>
    </source>
</evidence>
<gene>
    <name evidence="11" type="ORF">ND2E_2316</name>
</gene>
<dbReference type="AlphaFoldDB" id="A0A099KUR2"/>
<sequence length="599" mass="69597">MCGVAGYITSSNVDKSVLKEMTKVLHHRGPDGSGHFYSSGVALGHTRLSIVDLSNAGHQPMSYMDRYVITYNGEVYNYTEIRQELEVLGYLFNSDTDTEVILAAFDKWGVECLSKFNGMWAFVIYDKKDKIFFISRDRFGIKPLYYYRESNDFVFASEIKSILVNPLVKNMPNELYLEQYLLKGPKEYYTETAFESIFRFPVSSYFLGSAEELNDDFKINQFWTFNSNLKEELFSEEKAKKYAETYYEILSDAVRLRLRADVRVGSALSGGLDSSSIVYLVNQYLKSLGKTELQETFSSVYKAEGTTDCDESEFIDLVAKSLNVNSHQIEPKVEDLPFKHKQVIYHMENPPEGTCMSAWHTFQLVKETGVKVTLDGQGADEQLAGYLDYVMTYLVSLKLLDFYKEFKYFIKIPGIKKRIILSGMMVHFKAIFGKKVLKKCIKRLKGLDFYTNLNEQLEESTKHNLVNLIHYADHTSMAHSIESRMPFMDYRLIEFLSSVPATYKMHNGWTKYIARLAFDGKLPDEIVWRKDKMGWPIPEKFWFLGPLKAWIEKKIPEEINLEEKINKHGVRFLIRKLNLKVFKELYFSRQETKTKNKHV</sequence>
<dbReference type="GO" id="GO:0005524">
    <property type="term" value="F:ATP binding"/>
    <property type="evidence" value="ECO:0007669"/>
    <property type="project" value="UniProtKB-KW"/>
</dbReference>
<evidence type="ECO:0000256" key="8">
    <source>
        <dbReference type="PIRSR" id="PIRSR001589-1"/>
    </source>
</evidence>
<dbReference type="PANTHER" id="PTHR43284:SF1">
    <property type="entry name" value="ASPARAGINE SYNTHETASE"/>
    <property type="match status" value="1"/>
</dbReference>
<dbReference type="EC" id="6.3.5.4" evidence="3"/>
<dbReference type="InterPro" id="IPR001962">
    <property type="entry name" value="Asn_synthase"/>
</dbReference>
<dbReference type="CDD" id="cd00712">
    <property type="entry name" value="AsnB"/>
    <property type="match status" value="1"/>
</dbReference>
<dbReference type="GO" id="GO:0005829">
    <property type="term" value="C:cytosol"/>
    <property type="evidence" value="ECO:0007669"/>
    <property type="project" value="TreeGrafter"/>
</dbReference>
<dbReference type="RefSeq" id="WP_052056328.1">
    <property type="nucleotide sequence ID" value="NZ_JQED01000009.1"/>
</dbReference>
<protein>
    <recommendedName>
        <fullName evidence="3">asparagine synthase (glutamine-hydrolyzing)</fullName>
        <ecNumber evidence="3">6.3.5.4</ecNumber>
    </recommendedName>
</protein>
<dbReference type="EMBL" id="JQED01000009">
    <property type="protein sequence ID" value="KGJ93587.1"/>
    <property type="molecule type" value="Genomic_DNA"/>
</dbReference>
<evidence type="ECO:0000256" key="2">
    <source>
        <dbReference type="ARBA" id="ARBA00005752"/>
    </source>
</evidence>
<comment type="caution">
    <text evidence="11">The sequence shown here is derived from an EMBL/GenBank/DDBJ whole genome shotgun (WGS) entry which is preliminary data.</text>
</comment>
<dbReference type="Pfam" id="PF13537">
    <property type="entry name" value="GATase_7"/>
    <property type="match status" value="1"/>
</dbReference>
<dbReference type="Pfam" id="PF00733">
    <property type="entry name" value="Asn_synthase"/>
    <property type="match status" value="1"/>
</dbReference>
<dbReference type="SUPFAM" id="SSF52402">
    <property type="entry name" value="Adenine nucleotide alpha hydrolases-like"/>
    <property type="match status" value="1"/>
</dbReference>
<feature type="binding site" evidence="9">
    <location>
        <position position="97"/>
    </location>
    <ligand>
        <name>L-glutamine</name>
        <dbReference type="ChEBI" id="CHEBI:58359"/>
    </ligand>
</feature>
<reference evidence="11 12" key="1">
    <citation type="submission" date="2014-08" db="EMBL/GenBank/DDBJ databases">
        <title>Genomic and Phenotypic Diversity of Colwellia psychrerythraea strains from Disparate Marine Basins.</title>
        <authorList>
            <person name="Techtmann S.M."/>
            <person name="Stelling S.C."/>
            <person name="Utturkar S.M."/>
            <person name="Alshibli N."/>
            <person name="Harris A."/>
            <person name="Brown S.D."/>
            <person name="Hazen T.C."/>
        </authorList>
    </citation>
    <scope>NUCLEOTIDE SEQUENCE [LARGE SCALE GENOMIC DNA]</scope>
    <source>
        <strain evidence="11 12">ND2E</strain>
    </source>
</reference>
<dbReference type="Gene3D" id="3.40.50.620">
    <property type="entry name" value="HUPs"/>
    <property type="match status" value="1"/>
</dbReference>
<dbReference type="GO" id="GO:0006529">
    <property type="term" value="P:asparagine biosynthetic process"/>
    <property type="evidence" value="ECO:0007669"/>
    <property type="project" value="UniProtKB-KW"/>
</dbReference>